<protein>
    <submittedName>
        <fullName evidence="1">Uncharacterized protein</fullName>
    </submittedName>
</protein>
<sequence length="47" mass="5623">MQEDYEAFINELLQRCEQMKIPVVFPHGRNCQTNTVIEIQLWVPCRT</sequence>
<dbReference type="AlphaFoldDB" id="A0AA96WDT6"/>
<accession>A0AA96WDT6</accession>
<evidence type="ECO:0000313" key="1">
    <source>
        <dbReference type="EMBL" id="WNZ22730.1"/>
    </source>
</evidence>
<proteinExistence type="predicted"/>
<organism evidence="1">
    <name type="scientific">Leptolyngbya sp. NK1-12</name>
    <dbReference type="NCBI Taxonomy" id="2547451"/>
    <lineage>
        <taxon>Bacteria</taxon>
        <taxon>Bacillati</taxon>
        <taxon>Cyanobacteriota</taxon>
        <taxon>Cyanophyceae</taxon>
        <taxon>Leptolyngbyales</taxon>
        <taxon>Leptolyngbyaceae</taxon>
        <taxon>Leptolyngbya group</taxon>
        <taxon>Leptolyngbya</taxon>
    </lineage>
</organism>
<reference evidence="1" key="1">
    <citation type="submission" date="2020-05" db="EMBL/GenBank/DDBJ databases">
        <authorList>
            <person name="Zhu T."/>
            <person name="Keshari N."/>
            <person name="Lu X."/>
        </authorList>
    </citation>
    <scope>NUCLEOTIDE SEQUENCE</scope>
    <source>
        <strain evidence="1">NK1-12</strain>
    </source>
</reference>
<dbReference type="RefSeq" id="WP_316434255.1">
    <property type="nucleotide sequence ID" value="NZ_CP053586.1"/>
</dbReference>
<dbReference type="EMBL" id="CP053586">
    <property type="protein sequence ID" value="WNZ22730.1"/>
    <property type="molecule type" value="Genomic_DNA"/>
</dbReference>
<gene>
    <name evidence="1" type="ORF">HJG54_07575</name>
</gene>
<name>A0AA96WDT6_9CYAN</name>